<feature type="transmembrane region" description="Helical" evidence="10">
    <location>
        <begin position="53"/>
        <end position="79"/>
    </location>
</feature>
<comment type="caution">
    <text evidence="11">The sequence shown here is derived from an EMBL/GenBank/DDBJ whole genome shotgun (WGS) entry which is preliminary data.</text>
</comment>
<accession>A0A2P8CJJ6</accession>
<dbReference type="GO" id="GO:0015297">
    <property type="term" value="F:antiporter activity"/>
    <property type="evidence" value="ECO:0007669"/>
    <property type="project" value="UniProtKB-KW"/>
</dbReference>
<dbReference type="GO" id="GO:0005886">
    <property type="term" value="C:plasma membrane"/>
    <property type="evidence" value="ECO:0007669"/>
    <property type="project" value="UniProtKB-SubCell"/>
</dbReference>
<feature type="transmembrane region" description="Helical" evidence="10">
    <location>
        <begin position="354"/>
        <end position="375"/>
    </location>
</feature>
<proteinExistence type="predicted"/>
<gene>
    <name evidence="11" type="ORF">CLV93_10189</name>
</gene>
<keyword evidence="7" id="KW-0406">Ion transport</keyword>
<keyword evidence="3" id="KW-0050">Antiport</keyword>
<feature type="transmembrane region" description="Helical" evidence="10">
    <location>
        <begin position="91"/>
        <end position="112"/>
    </location>
</feature>
<dbReference type="RefSeq" id="WP_106540205.1">
    <property type="nucleotide sequence ID" value="NZ_BLAU01000001.1"/>
</dbReference>
<evidence type="ECO:0000313" key="11">
    <source>
        <dbReference type="EMBL" id="PSK85137.1"/>
    </source>
</evidence>
<keyword evidence="4" id="KW-1003">Cell membrane</keyword>
<evidence type="ECO:0000256" key="4">
    <source>
        <dbReference type="ARBA" id="ARBA00022475"/>
    </source>
</evidence>
<evidence type="ECO:0000256" key="6">
    <source>
        <dbReference type="ARBA" id="ARBA00022989"/>
    </source>
</evidence>
<feature type="transmembrane region" description="Helical" evidence="10">
    <location>
        <begin position="191"/>
        <end position="211"/>
    </location>
</feature>
<dbReference type="EMBL" id="PYGC01000001">
    <property type="protein sequence ID" value="PSK85137.1"/>
    <property type="molecule type" value="Genomic_DNA"/>
</dbReference>
<feature type="transmembrane region" description="Helical" evidence="10">
    <location>
        <begin position="382"/>
        <end position="401"/>
    </location>
</feature>
<sequence>MRDLTTGNETRLIVRFALPMLAGNVFQNLYNIIDSVIVGNYLGKEALAAVGASFPVIFTLIALVIGVGSGASIVISQFFGAKKTDEVRRTIDTIFIFFIGAAIILAALGITFSEPIFRLLQLPEEILPQAQTYLHIYLIGLFAFFGFNGIASILRGLGDSKTPLYFMIIATLANIALDLLFVVVFKLGVGSVALATVISQAGAFVTAIIYLNRTHALVKITLTRLQFDRAIFKSCVKIGLPTGFQQSFVAIGAMAIMGIVNGFGTNAVAAYTVALRIDSLAKMPAMNFASALSSFVGQNLGANKEQRARNGFRSTLVISVIYSIIISLLIVFFGEFLMRMFTDDSAVIHIGEKYLVIVSSFYLAFAAMFSVIGMLRGAGDTLIPMYITVVTLWIIRLPLSWFLSRGPLGVSGIWWAIPIAWIVGAIGSYIYYLSGRWRGKTVFHHQNFSSGQPVPKPAVKQ</sequence>
<organism evidence="11 12">
    <name type="scientific">Prolixibacter denitrificans</name>
    <dbReference type="NCBI Taxonomy" id="1541063"/>
    <lineage>
        <taxon>Bacteria</taxon>
        <taxon>Pseudomonadati</taxon>
        <taxon>Bacteroidota</taxon>
        <taxon>Bacteroidia</taxon>
        <taxon>Marinilabiliales</taxon>
        <taxon>Prolixibacteraceae</taxon>
        <taxon>Prolixibacter</taxon>
    </lineage>
</organism>
<evidence type="ECO:0000256" key="5">
    <source>
        <dbReference type="ARBA" id="ARBA00022692"/>
    </source>
</evidence>
<protein>
    <recommendedName>
        <fullName evidence="9">Multidrug-efflux transporter</fullName>
    </recommendedName>
</protein>
<dbReference type="GO" id="GO:0042910">
    <property type="term" value="F:xenobiotic transmembrane transporter activity"/>
    <property type="evidence" value="ECO:0007669"/>
    <property type="project" value="InterPro"/>
</dbReference>
<evidence type="ECO:0000313" key="12">
    <source>
        <dbReference type="Proteomes" id="UP000240621"/>
    </source>
</evidence>
<keyword evidence="8 10" id="KW-0472">Membrane</keyword>
<evidence type="ECO:0000256" key="10">
    <source>
        <dbReference type="SAM" id="Phobius"/>
    </source>
</evidence>
<feature type="transmembrane region" description="Helical" evidence="10">
    <location>
        <begin position="314"/>
        <end position="334"/>
    </location>
</feature>
<evidence type="ECO:0000256" key="7">
    <source>
        <dbReference type="ARBA" id="ARBA00023065"/>
    </source>
</evidence>
<evidence type="ECO:0000256" key="8">
    <source>
        <dbReference type="ARBA" id="ARBA00023136"/>
    </source>
</evidence>
<name>A0A2P8CJJ6_9BACT</name>
<feature type="transmembrane region" description="Helical" evidence="10">
    <location>
        <begin position="164"/>
        <end position="185"/>
    </location>
</feature>
<dbReference type="InterPro" id="IPR048279">
    <property type="entry name" value="MdtK-like"/>
</dbReference>
<feature type="transmembrane region" description="Helical" evidence="10">
    <location>
        <begin position="132"/>
        <end position="157"/>
    </location>
</feature>
<dbReference type="InterPro" id="IPR002528">
    <property type="entry name" value="MATE_fam"/>
</dbReference>
<dbReference type="OrthoDB" id="9776324at2"/>
<feature type="transmembrane region" description="Helical" evidence="10">
    <location>
        <begin position="12"/>
        <end position="33"/>
    </location>
</feature>
<keyword evidence="2" id="KW-0813">Transport</keyword>
<dbReference type="Proteomes" id="UP000240621">
    <property type="component" value="Unassembled WGS sequence"/>
</dbReference>
<evidence type="ECO:0000256" key="3">
    <source>
        <dbReference type="ARBA" id="ARBA00022449"/>
    </source>
</evidence>
<evidence type="ECO:0000256" key="1">
    <source>
        <dbReference type="ARBA" id="ARBA00004651"/>
    </source>
</evidence>
<evidence type="ECO:0000256" key="2">
    <source>
        <dbReference type="ARBA" id="ARBA00022448"/>
    </source>
</evidence>
<dbReference type="Pfam" id="PF01554">
    <property type="entry name" value="MatE"/>
    <property type="match status" value="2"/>
</dbReference>
<feature type="transmembrane region" description="Helical" evidence="10">
    <location>
        <begin position="285"/>
        <end position="302"/>
    </location>
</feature>
<dbReference type="InterPro" id="IPR050222">
    <property type="entry name" value="MATE_MdtK"/>
</dbReference>
<dbReference type="CDD" id="cd13138">
    <property type="entry name" value="MATE_yoeA_like"/>
    <property type="match status" value="1"/>
</dbReference>
<keyword evidence="5 10" id="KW-0812">Transmembrane</keyword>
<comment type="subcellular location">
    <subcellularLocation>
        <location evidence="1">Cell membrane</location>
        <topology evidence="1">Multi-pass membrane protein</topology>
    </subcellularLocation>
</comment>
<feature type="transmembrane region" description="Helical" evidence="10">
    <location>
        <begin position="413"/>
        <end position="433"/>
    </location>
</feature>
<dbReference type="PANTHER" id="PTHR43298">
    <property type="entry name" value="MULTIDRUG RESISTANCE PROTEIN NORM-RELATED"/>
    <property type="match status" value="1"/>
</dbReference>
<feature type="transmembrane region" description="Helical" evidence="10">
    <location>
        <begin position="248"/>
        <end position="273"/>
    </location>
</feature>
<dbReference type="PANTHER" id="PTHR43298:SF2">
    <property type="entry name" value="FMN_FAD EXPORTER YEEO-RELATED"/>
    <property type="match status" value="1"/>
</dbReference>
<dbReference type="AlphaFoldDB" id="A0A2P8CJJ6"/>
<dbReference type="NCBIfam" id="TIGR00797">
    <property type="entry name" value="matE"/>
    <property type="match status" value="1"/>
</dbReference>
<reference evidence="11 12" key="1">
    <citation type="submission" date="2018-03" db="EMBL/GenBank/DDBJ databases">
        <title>Genomic Encyclopedia of Archaeal and Bacterial Type Strains, Phase II (KMG-II): from individual species to whole genera.</title>
        <authorList>
            <person name="Goeker M."/>
        </authorList>
    </citation>
    <scope>NUCLEOTIDE SEQUENCE [LARGE SCALE GENOMIC DNA]</scope>
    <source>
        <strain evidence="11 12">DSM 27267</strain>
    </source>
</reference>
<evidence type="ECO:0000256" key="9">
    <source>
        <dbReference type="ARBA" id="ARBA00031636"/>
    </source>
</evidence>
<keyword evidence="6 10" id="KW-1133">Transmembrane helix</keyword>
<dbReference type="PIRSF" id="PIRSF006603">
    <property type="entry name" value="DinF"/>
    <property type="match status" value="1"/>
</dbReference>
<dbReference type="GO" id="GO:0006811">
    <property type="term" value="P:monoatomic ion transport"/>
    <property type="evidence" value="ECO:0007669"/>
    <property type="project" value="UniProtKB-KW"/>
</dbReference>